<dbReference type="OrthoDB" id="4248066at2"/>
<dbReference type="AlphaFoldDB" id="A0A516GA10"/>
<dbReference type="CDD" id="cd05243">
    <property type="entry name" value="SDR_a5"/>
    <property type="match status" value="1"/>
</dbReference>
<dbReference type="PANTHER" id="PTHR15020">
    <property type="entry name" value="FLAVIN REDUCTASE-RELATED"/>
    <property type="match status" value="1"/>
</dbReference>
<reference evidence="2 3" key="1">
    <citation type="submission" date="2019-07" db="EMBL/GenBank/DDBJ databases">
        <title>complete genome sequencing of Ornithinimicrobium sp. H23M54.</title>
        <authorList>
            <person name="Bae J.-W."/>
            <person name="Lee S.-Y."/>
        </authorList>
    </citation>
    <scope>NUCLEOTIDE SEQUENCE [LARGE SCALE GENOMIC DNA]</scope>
    <source>
        <strain evidence="2 3">H23M54</strain>
    </source>
</reference>
<gene>
    <name evidence="2" type="ORF">FNH13_08410</name>
</gene>
<proteinExistence type="predicted"/>
<dbReference type="KEGG" id="orz:FNH13_08410"/>
<evidence type="ECO:0000313" key="2">
    <source>
        <dbReference type="EMBL" id="QDO88363.1"/>
    </source>
</evidence>
<dbReference type="PANTHER" id="PTHR15020:SF50">
    <property type="entry name" value="UPF0659 PROTEIN YMR090W"/>
    <property type="match status" value="1"/>
</dbReference>
<feature type="domain" description="NAD(P)-binding" evidence="1">
    <location>
        <begin position="8"/>
        <end position="196"/>
    </location>
</feature>
<dbReference type="Gene3D" id="3.40.50.720">
    <property type="entry name" value="NAD(P)-binding Rossmann-like Domain"/>
    <property type="match status" value="1"/>
</dbReference>
<evidence type="ECO:0000313" key="3">
    <source>
        <dbReference type="Proteomes" id="UP000315395"/>
    </source>
</evidence>
<sequence length="219" mass="22823">MSRIAIIGGHGKVALHLARQLSDRGDEVTSIVRNPDHEADVTQTGATPLVLDIEKADVDSLAQALQGQDAVVWSAGAGGGDPERTKAVDRDAAIASMDAAAKAGVYRYVMVSYRGAGKDEIPADNPFSTYAEAKAAADAHLRATGLQWTIVAPGALDLEPGAGTIHLDRNYDRANDDTSVSREDVASVIAALLTDERTVGSTYEFVGGSTPIGEALGTH</sequence>
<dbReference type="Proteomes" id="UP000315395">
    <property type="component" value="Chromosome"/>
</dbReference>
<dbReference type="InterPro" id="IPR016040">
    <property type="entry name" value="NAD(P)-bd_dom"/>
</dbReference>
<dbReference type="SUPFAM" id="SSF51735">
    <property type="entry name" value="NAD(P)-binding Rossmann-fold domains"/>
    <property type="match status" value="1"/>
</dbReference>
<dbReference type="RefSeq" id="WP_143783041.1">
    <property type="nucleotide sequence ID" value="NZ_CP041616.1"/>
</dbReference>
<organism evidence="2 3">
    <name type="scientific">Ornithinimicrobium ciconiae</name>
    <dbReference type="NCBI Taxonomy" id="2594265"/>
    <lineage>
        <taxon>Bacteria</taxon>
        <taxon>Bacillati</taxon>
        <taxon>Actinomycetota</taxon>
        <taxon>Actinomycetes</taxon>
        <taxon>Micrococcales</taxon>
        <taxon>Ornithinimicrobiaceae</taxon>
        <taxon>Ornithinimicrobium</taxon>
    </lineage>
</organism>
<evidence type="ECO:0000259" key="1">
    <source>
        <dbReference type="Pfam" id="PF13460"/>
    </source>
</evidence>
<keyword evidence="3" id="KW-1185">Reference proteome</keyword>
<name>A0A516GA10_9MICO</name>
<dbReference type="Pfam" id="PF13460">
    <property type="entry name" value="NAD_binding_10"/>
    <property type="match status" value="1"/>
</dbReference>
<dbReference type="EMBL" id="CP041616">
    <property type="protein sequence ID" value="QDO88363.1"/>
    <property type="molecule type" value="Genomic_DNA"/>
</dbReference>
<dbReference type="InterPro" id="IPR036291">
    <property type="entry name" value="NAD(P)-bd_dom_sf"/>
</dbReference>
<accession>A0A516GA10</accession>
<protein>
    <submittedName>
        <fullName evidence="2">SDR family oxidoreductase</fullName>
    </submittedName>
</protein>